<feature type="transmembrane region" description="Helical" evidence="19">
    <location>
        <begin position="200"/>
        <end position="218"/>
    </location>
</feature>
<comment type="subcellular location">
    <subcellularLocation>
        <location evidence="2">Cell membrane</location>
        <topology evidence="2">Multi-pass membrane protein</topology>
    </subcellularLocation>
</comment>
<dbReference type="Proteomes" id="UP001446205">
    <property type="component" value="Unassembled WGS sequence"/>
</dbReference>
<evidence type="ECO:0000256" key="15">
    <source>
        <dbReference type="ARBA" id="ARBA00023136"/>
    </source>
</evidence>
<keyword evidence="17" id="KW-1208">Phospholipid metabolism</keyword>
<keyword evidence="9" id="KW-0444">Lipid biosynthesis</keyword>
<sequence length="266" mass="28526">MKYRLFTALALTVGVLWILLGAPGWVFHLLLFTVLGLAMLEWALLSGIHDRLARLSLLASVLGISYVLLYVYPLPSWLWGGLALAWWGFVSFRVLRFHQEAPSTGRLPGTLLAALPTLLPFTALSLTLFNQGPGWVIWALLLVSAADVGAYFVGRALGKGKLAPQISPGKTWAGFWGGLLASGLVGTLGALVFFQPVWGSAVTGFLLGFITGFFGVIGDLHESMLKRRVGVKDSGDLLPGHGGILDRIDSLSAAVPIFVLGLMVMQ</sequence>
<organism evidence="20 21">
    <name type="scientific">Thermithiobacillus plumbiphilus</name>
    <dbReference type="NCBI Taxonomy" id="1729899"/>
    <lineage>
        <taxon>Bacteria</taxon>
        <taxon>Pseudomonadati</taxon>
        <taxon>Pseudomonadota</taxon>
        <taxon>Acidithiobacillia</taxon>
        <taxon>Acidithiobacillales</taxon>
        <taxon>Thermithiobacillaceae</taxon>
        <taxon>Thermithiobacillus</taxon>
    </lineage>
</organism>
<keyword evidence="13 19" id="KW-1133">Transmembrane helix</keyword>
<name>A0ABU9D3M9_9PROT</name>
<evidence type="ECO:0000256" key="6">
    <source>
        <dbReference type="ARBA" id="ARBA00012487"/>
    </source>
</evidence>
<protein>
    <recommendedName>
        <fullName evidence="7 18">Phosphatidate cytidylyltransferase</fullName>
        <ecNumber evidence="6 18">2.7.7.41</ecNumber>
    </recommendedName>
</protein>
<dbReference type="Pfam" id="PF01148">
    <property type="entry name" value="CTP_transf_1"/>
    <property type="match status" value="1"/>
</dbReference>
<evidence type="ECO:0000256" key="11">
    <source>
        <dbReference type="ARBA" id="ARBA00022692"/>
    </source>
</evidence>
<keyword evidence="16" id="KW-0594">Phospholipid biosynthesis</keyword>
<comment type="similarity">
    <text evidence="5 18">Belongs to the CDS family.</text>
</comment>
<gene>
    <name evidence="20" type="ORF">WOB96_00220</name>
</gene>
<dbReference type="RefSeq" id="WP_341369246.1">
    <property type="nucleotide sequence ID" value="NZ_JBBPCO010000001.1"/>
</dbReference>
<feature type="transmembrane region" description="Helical" evidence="19">
    <location>
        <begin position="175"/>
        <end position="194"/>
    </location>
</feature>
<evidence type="ECO:0000256" key="8">
    <source>
        <dbReference type="ARBA" id="ARBA00022475"/>
    </source>
</evidence>
<accession>A0ABU9D3M9</accession>
<dbReference type="PANTHER" id="PTHR46382:SF1">
    <property type="entry name" value="PHOSPHATIDATE CYTIDYLYLTRANSFERASE"/>
    <property type="match status" value="1"/>
</dbReference>
<evidence type="ECO:0000256" key="19">
    <source>
        <dbReference type="SAM" id="Phobius"/>
    </source>
</evidence>
<feature type="transmembrane region" description="Helical" evidence="19">
    <location>
        <begin position="31"/>
        <end position="48"/>
    </location>
</feature>
<evidence type="ECO:0000256" key="7">
    <source>
        <dbReference type="ARBA" id="ARBA00019373"/>
    </source>
</evidence>
<reference evidence="20 21" key="1">
    <citation type="submission" date="2024-04" db="EMBL/GenBank/DDBJ databases">
        <authorList>
            <person name="Abashina T."/>
            <person name="Shaikin A."/>
        </authorList>
    </citation>
    <scope>NUCLEOTIDE SEQUENCE [LARGE SCALE GENOMIC DNA]</scope>
    <source>
        <strain evidence="20 21">AAFK</strain>
    </source>
</reference>
<feature type="transmembrane region" description="Helical" evidence="19">
    <location>
        <begin position="55"/>
        <end position="72"/>
    </location>
</feature>
<dbReference type="EMBL" id="JBBPCO010000001">
    <property type="protein sequence ID" value="MEK8088179.1"/>
    <property type="molecule type" value="Genomic_DNA"/>
</dbReference>
<feature type="transmembrane region" description="Helical" evidence="19">
    <location>
        <begin position="78"/>
        <end position="95"/>
    </location>
</feature>
<evidence type="ECO:0000256" key="14">
    <source>
        <dbReference type="ARBA" id="ARBA00023098"/>
    </source>
</evidence>
<keyword evidence="12 18" id="KW-0548">Nucleotidyltransferase</keyword>
<comment type="pathway">
    <text evidence="4">Lipid metabolism.</text>
</comment>
<evidence type="ECO:0000256" key="3">
    <source>
        <dbReference type="ARBA" id="ARBA00005119"/>
    </source>
</evidence>
<evidence type="ECO:0000256" key="13">
    <source>
        <dbReference type="ARBA" id="ARBA00022989"/>
    </source>
</evidence>
<evidence type="ECO:0000256" key="5">
    <source>
        <dbReference type="ARBA" id="ARBA00010185"/>
    </source>
</evidence>
<evidence type="ECO:0000256" key="18">
    <source>
        <dbReference type="RuleBase" id="RU003938"/>
    </source>
</evidence>
<evidence type="ECO:0000313" key="20">
    <source>
        <dbReference type="EMBL" id="MEK8088179.1"/>
    </source>
</evidence>
<evidence type="ECO:0000256" key="17">
    <source>
        <dbReference type="ARBA" id="ARBA00023264"/>
    </source>
</evidence>
<evidence type="ECO:0000256" key="10">
    <source>
        <dbReference type="ARBA" id="ARBA00022679"/>
    </source>
</evidence>
<evidence type="ECO:0000256" key="12">
    <source>
        <dbReference type="ARBA" id="ARBA00022695"/>
    </source>
</evidence>
<proteinExistence type="inferred from homology"/>
<comment type="catalytic activity">
    <reaction evidence="1 18">
        <text>a 1,2-diacyl-sn-glycero-3-phosphate + CTP + H(+) = a CDP-1,2-diacyl-sn-glycerol + diphosphate</text>
        <dbReference type="Rhea" id="RHEA:16229"/>
        <dbReference type="ChEBI" id="CHEBI:15378"/>
        <dbReference type="ChEBI" id="CHEBI:33019"/>
        <dbReference type="ChEBI" id="CHEBI:37563"/>
        <dbReference type="ChEBI" id="CHEBI:58332"/>
        <dbReference type="ChEBI" id="CHEBI:58608"/>
        <dbReference type="EC" id="2.7.7.41"/>
    </reaction>
</comment>
<keyword evidence="11 18" id="KW-0812">Transmembrane</keyword>
<keyword evidence="10 18" id="KW-0808">Transferase</keyword>
<evidence type="ECO:0000256" key="1">
    <source>
        <dbReference type="ARBA" id="ARBA00001698"/>
    </source>
</evidence>
<feature type="transmembrane region" description="Helical" evidence="19">
    <location>
        <begin position="107"/>
        <end position="129"/>
    </location>
</feature>
<evidence type="ECO:0000256" key="16">
    <source>
        <dbReference type="ARBA" id="ARBA00023209"/>
    </source>
</evidence>
<evidence type="ECO:0000256" key="2">
    <source>
        <dbReference type="ARBA" id="ARBA00004651"/>
    </source>
</evidence>
<keyword evidence="21" id="KW-1185">Reference proteome</keyword>
<dbReference type="PANTHER" id="PTHR46382">
    <property type="entry name" value="PHOSPHATIDATE CYTIDYLYLTRANSFERASE"/>
    <property type="match status" value="1"/>
</dbReference>
<dbReference type="InterPro" id="IPR000374">
    <property type="entry name" value="PC_trans"/>
</dbReference>
<keyword evidence="15 19" id="KW-0472">Membrane</keyword>
<dbReference type="PROSITE" id="PS01315">
    <property type="entry name" value="CDS"/>
    <property type="match status" value="1"/>
</dbReference>
<dbReference type="EC" id="2.7.7.41" evidence="6 18"/>
<keyword evidence="8" id="KW-1003">Cell membrane</keyword>
<evidence type="ECO:0000256" key="4">
    <source>
        <dbReference type="ARBA" id="ARBA00005189"/>
    </source>
</evidence>
<evidence type="ECO:0000256" key="9">
    <source>
        <dbReference type="ARBA" id="ARBA00022516"/>
    </source>
</evidence>
<evidence type="ECO:0000313" key="21">
    <source>
        <dbReference type="Proteomes" id="UP001446205"/>
    </source>
</evidence>
<comment type="pathway">
    <text evidence="3 18">Phospholipid metabolism; CDP-diacylglycerol biosynthesis; CDP-diacylglycerol from sn-glycerol 3-phosphate: step 3/3.</text>
</comment>
<feature type="transmembrane region" description="Helical" evidence="19">
    <location>
        <begin position="135"/>
        <end position="154"/>
    </location>
</feature>
<comment type="caution">
    <text evidence="20">The sequence shown here is derived from an EMBL/GenBank/DDBJ whole genome shotgun (WGS) entry which is preliminary data.</text>
</comment>
<keyword evidence="14" id="KW-0443">Lipid metabolism</keyword>